<evidence type="ECO:0000313" key="2">
    <source>
        <dbReference type="EMBL" id="KAG9467008.1"/>
    </source>
</evidence>
<feature type="region of interest" description="Disordered" evidence="1">
    <location>
        <begin position="178"/>
        <end position="200"/>
    </location>
</feature>
<sequence length="270" mass="30539">MFPPHPEYSSGLREAPDLPESRCAGHFEHVALMNTFDNDSPRFRISAKISFVKLSAEEADPSGLGDEKINASDPTWDSDICSKLIEQVKLDMRLRDSEGKSEPENSTTSRERRMSKGQREEHTNKTQAWKDEGVEWAKAKGKVEEFLDFPGLMAAMAYRIDITQKKLYILRNQVKGDKFSQSSSRNGGGLVSHSQPDTIPNTRHNAIFLRDHQKIAEAILLKPHYQKVKLPQAVDSQQSTMKSQDHDTKRVDPKSVLDSQVLEYNTGAER</sequence>
<evidence type="ECO:0000313" key="3">
    <source>
        <dbReference type="Proteomes" id="UP000770717"/>
    </source>
</evidence>
<evidence type="ECO:0000256" key="1">
    <source>
        <dbReference type="SAM" id="MobiDB-lite"/>
    </source>
</evidence>
<keyword evidence="3" id="KW-1185">Reference proteome</keyword>
<dbReference type="EMBL" id="WNTK01001677">
    <property type="protein sequence ID" value="KAG9467008.1"/>
    <property type="molecule type" value="Genomic_DNA"/>
</dbReference>
<feature type="region of interest" description="Disordered" evidence="1">
    <location>
        <begin position="92"/>
        <end position="129"/>
    </location>
</feature>
<reference evidence="2" key="1">
    <citation type="thesis" date="2020" institute="ProQuest LLC" country="789 East Eisenhower Parkway, Ann Arbor, MI, USA">
        <title>Comparative Genomics and Chromosome Evolution.</title>
        <authorList>
            <person name="Mudd A.B."/>
        </authorList>
    </citation>
    <scope>NUCLEOTIDE SEQUENCE</scope>
    <source>
        <strain evidence="2">HN-11 Male</strain>
        <tissue evidence="2">Kidney and liver</tissue>
    </source>
</reference>
<dbReference type="OrthoDB" id="9905853at2759"/>
<proteinExistence type="predicted"/>
<feature type="compositionally biased region" description="Basic and acidic residues" evidence="1">
    <location>
        <begin position="243"/>
        <end position="255"/>
    </location>
</feature>
<feature type="region of interest" description="Disordered" evidence="1">
    <location>
        <begin position="231"/>
        <end position="270"/>
    </location>
</feature>
<name>A0A8J6EDA8_ELECQ</name>
<accession>A0A8J6EDA8</accession>
<gene>
    <name evidence="2" type="ORF">GDO78_015774</name>
</gene>
<organism evidence="2 3">
    <name type="scientific">Eleutherodactylus coqui</name>
    <name type="common">Puerto Rican coqui</name>
    <dbReference type="NCBI Taxonomy" id="57060"/>
    <lineage>
        <taxon>Eukaryota</taxon>
        <taxon>Metazoa</taxon>
        <taxon>Chordata</taxon>
        <taxon>Craniata</taxon>
        <taxon>Vertebrata</taxon>
        <taxon>Euteleostomi</taxon>
        <taxon>Amphibia</taxon>
        <taxon>Batrachia</taxon>
        <taxon>Anura</taxon>
        <taxon>Neobatrachia</taxon>
        <taxon>Hyloidea</taxon>
        <taxon>Eleutherodactylidae</taxon>
        <taxon>Eleutherodactylinae</taxon>
        <taxon>Eleutherodactylus</taxon>
        <taxon>Eleutherodactylus</taxon>
    </lineage>
</organism>
<comment type="caution">
    <text evidence="2">The sequence shown here is derived from an EMBL/GenBank/DDBJ whole genome shotgun (WGS) entry which is preliminary data.</text>
</comment>
<protein>
    <submittedName>
        <fullName evidence="2">Uncharacterized protein</fullName>
    </submittedName>
</protein>
<dbReference type="Proteomes" id="UP000770717">
    <property type="component" value="Unassembled WGS sequence"/>
</dbReference>
<dbReference type="AlphaFoldDB" id="A0A8J6EDA8"/>